<comment type="caution">
    <text evidence="1">The sequence shown here is derived from an EMBL/GenBank/DDBJ whole genome shotgun (WGS) entry which is preliminary data.</text>
</comment>
<evidence type="ECO:0000313" key="1">
    <source>
        <dbReference type="EMBL" id="KAH7038199.1"/>
    </source>
</evidence>
<reference evidence="1" key="1">
    <citation type="journal article" date="2021" name="Nat. Commun.">
        <title>Genetic determinants of endophytism in the Arabidopsis root mycobiome.</title>
        <authorList>
            <person name="Mesny F."/>
            <person name="Miyauchi S."/>
            <person name="Thiergart T."/>
            <person name="Pickel B."/>
            <person name="Atanasova L."/>
            <person name="Karlsson M."/>
            <person name="Huettel B."/>
            <person name="Barry K.W."/>
            <person name="Haridas S."/>
            <person name="Chen C."/>
            <person name="Bauer D."/>
            <person name="Andreopoulos W."/>
            <person name="Pangilinan J."/>
            <person name="LaButti K."/>
            <person name="Riley R."/>
            <person name="Lipzen A."/>
            <person name="Clum A."/>
            <person name="Drula E."/>
            <person name="Henrissat B."/>
            <person name="Kohler A."/>
            <person name="Grigoriev I.V."/>
            <person name="Martin F.M."/>
            <person name="Hacquard S."/>
        </authorList>
    </citation>
    <scope>NUCLEOTIDE SEQUENCE</scope>
    <source>
        <strain evidence="1">MPI-CAGE-CH-0230</strain>
    </source>
</reference>
<name>A0A9P8YHT2_9PEZI</name>
<dbReference type="AlphaFoldDB" id="A0A9P8YHT2"/>
<dbReference type="EMBL" id="JAGTJQ010000002">
    <property type="protein sequence ID" value="KAH7038199.1"/>
    <property type="molecule type" value="Genomic_DNA"/>
</dbReference>
<sequence>MAHFREATTPKRGDQKLGYTWLCSLGHRNVERLGDGGHCTSSIPLSSPRTPWVHRRSHWSINVLGLDKLKKPLGVSSLVLYSATMLASEATGCCLQFDMVSRLFSLSIPVLDLRFRPAVNPILATVSVCPGRGGMPSPVVVQWRKSCTVACASHDATVGV</sequence>
<protein>
    <submittedName>
        <fullName evidence="1">Uncharacterized protein</fullName>
    </submittedName>
</protein>
<organism evidence="1 2">
    <name type="scientific">Microdochium trichocladiopsis</name>
    <dbReference type="NCBI Taxonomy" id="1682393"/>
    <lineage>
        <taxon>Eukaryota</taxon>
        <taxon>Fungi</taxon>
        <taxon>Dikarya</taxon>
        <taxon>Ascomycota</taxon>
        <taxon>Pezizomycotina</taxon>
        <taxon>Sordariomycetes</taxon>
        <taxon>Xylariomycetidae</taxon>
        <taxon>Xylariales</taxon>
        <taxon>Microdochiaceae</taxon>
        <taxon>Microdochium</taxon>
    </lineage>
</organism>
<accession>A0A9P8YHT2</accession>
<gene>
    <name evidence="1" type="ORF">B0I36DRAFT_76875</name>
</gene>
<dbReference type="Proteomes" id="UP000756346">
    <property type="component" value="Unassembled WGS sequence"/>
</dbReference>
<dbReference type="RefSeq" id="XP_046017320.1">
    <property type="nucleotide sequence ID" value="XM_046163342.1"/>
</dbReference>
<evidence type="ECO:0000313" key="2">
    <source>
        <dbReference type="Proteomes" id="UP000756346"/>
    </source>
</evidence>
<keyword evidence="2" id="KW-1185">Reference proteome</keyword>
<proteinExistence type="predicted"/>
<dbReference type="GeneID" id="70192888"/>